<feature type="non-terminal residue" evidence="3">
    <location>
        <position position="100"/>
    </location>
</feature>
<evidence type="ECO:0000259" key="2">
    <source>
        <dbReference type="Pfam" id="PF08502"/>
    </source>
</evidence>
<protein>
    <recommendedName>
        <fullName evidence="2">2-isopropylmalate synthase LeuA allosteric (dimerisation) domain-containing protein</fullName>
    </recommendedName>
</protein>
<sequence>QDATEKKGRELKANEIMDLFKNEYLLYNYEDGENLRPAGNLFKLDNYYLGNKDNKTRQLVVDMSNYDGTISYKVLGKGNGPISAFVNGLNTQFKSKFQVI</sequence>
<dbReference type="PANTHER" id="PTHR46911">
    <property type="match status" value="1"/>
</dbReference>
<dbReference type="GO" id="GO:0009098">
    <property type="term" value="P:L-leucine biosynthetic process"/>
    <property type="evidence" value="ECO:0007669"/>
    <property type="project" value="InterPro"/>
</dbReference>
<dbReference type="AlphaFoldDB" id="A0A9P8TJU5"/>
<accession>A0A9P8TJU5</accession>
<dbReference type="Pfam" id="PF08502">
    <property type="entry name" value="LeuA_dimer"/>
    <property type="match status" value="1"/>
</dbReference>
<dbReference type="InterPro" id="IPR013709">
    <property type="entry name" value="2-isopropylmalate_synth_dimer"/>
</dbReference>
<evidence type="ECO:0000313" key="3">
    <source>
        <dbReference type="EMBL" id="KAH3681305.1"/>
    </source>
</evidence>
<gene>
    <name evidence="3" type="ORF">WICPIJ_007733</name>
</gene>
<dbReference type="PANTHER" id="PTHR46911:SF1">
    <property type="entry name" value="2-ISOPROPYLMALATE SYNTHASE"/>
    <property type="match status" value="1"/>
</dbReference>
<proteinExistence type="predicted"/>
<dbReference type="GO" id="GO:0003852">
    <property type="term" value="F:2-isopropylmalate synthase activity"/>
    <property type="evidence" value="ECO:0007669"/>
    <property type="project" value="InterPro"/>
</dbReference>
<dbReference type="GO" id="GO:0005739">
    <property type="term" value="C:mitochondrion"/>
    <property type="evidence" value="ECO:0007669"/>
    <property type="project" value="TreeGrafter"/>
</dbReference>
<dbReference type="SUPFAM" id="SSF110921">
    <property type="entry name" value="2-isopropylmalate synthase LeuA, allosteric (dimerisation) domain"/>
    <property type="match status" value="1"/>
</dbReference>
<dbReference type="EMBL" id="JAEUBG010004475">
    <property type="protein sequence ID" value="KAH3681305.1"/>
    <property type="molecule type" value="Genomic_DNA"/>
</dbReference>
<dbReference type="Gene3D" id="3.30.160.270">
    <property type="match status" value="1"/>
</dbReference>
<feature type="domain" description="2-isopropylmalate synthase LeuA allosteric (dimerisation)" evidence="2">
    <location>
        <begin position="11"/>
        <end position="99"/>
    </location>
</feature>
<keyword evidence="4" id="KW-1185">Reference proteome</keyword>
<comment type="caution">
    <text evidence="3">The sequence shown here is derived from an EMBL/GenBank/DDBJ whole genome shotgun (WGS) entry which is preliminary data.</text>
</comment>
<evidence type="ECO:0000313" key="4">
    <source>
        <dbReference type="Proteomes" id="UP000774326"/>
    </source>
</evidence>
<keyword evidence="1" id="KW-0808">Transferase</keyword>
<reference evidence="3" key="1">
    <citation type="journal article" date="2021" name="Open Biol.">
        <title>Shared evolutionary footprints suggest mitochondrial oxidative damage underlies multiple complex I losses in fungi.</title>
        <authorList>
            <person name="Schikora-Tamarit M.A."/>
            <person name="Marcet-Houben M."/>
            <person name="Nosek J."/>
            <person name="Gabaldon T."/>
        </authorList>
    </citation>
    <scope>NUCLEOTIDE SEQUENCE</scope>
    <source>
        <strain evidence="3">CBS2887</strain>
    </source>
</reference>
<feature type="non-terminal residue" evidence="3">
    <location>
        <position position="1"/>
    </location>
</feature>
<dbReference type="Proteomes" id="UP000774326">
    <property type="component" value="Unassembled WGS sequence"/>
</dbReference>
<reference evidence="3" key="2">
    <citation type="submission" date="2021-01" db="EMBL/GenBank/DDBJ databases">
        <authorList>
            <person name="Schikora-Tamarit M.A."/>
        </authorList>
    </citation>
    <scope>NUCLEOTIDE SEQUENCE</scope>
    <source>
        <strain evidence="3">CBS2887</strain>
    </source>
</reference>
<dbReference type="InterPro" id="IPR036230">
    <property type="entry name" value="LeuA_allosteric_dom_sf"/>
</dbReference>
<evidence type="ECO:0000256" key="1">
    <source>
        <dbReference type="ARBA" id="ARBA00022679"/>
    </source>
</evidence>
<organism evidence="3 4">
    <name type="scientific">Wickerhamomyces pijperi</name>
    <name type="common">Yeast</name>
    <name type="synonym">Pichia pijperi</name>
    <dbReference type="NCBI Taxonomy" id="599730"/>
    <lineage>
        <taxon>Eukaryota</taxon>
        <taxon>Fungi</taxon>
        <taxon>Dikarya</taxon>
        <taxon>Ascomycota</taxon>
        <taxon>Saccharomycotina</taxon>
        <taxon>Saccharomycetes</taxon>
        <taxon>Phaffomycetales</taxon>
        <taxon>Wickerhamomycetaceae</taxon>
        <taxon>Wickerhamomyces</taxon>
    </lineage>
</organism>
<name>A0A9P8TJU5_WICPI</name>